<evidence type="ECO:0000256" key="2">
    <source>
        <dbReference type="ARBA" id="ARBA00022801"/>
    </source>
</evidence>
<dbReference type="Gene3D" id="1.10.4080.10">
    <property type="entry name" value="ADP-ribosylation/Crystallin J1"/>
    <property type="match status" value="1"/>
</dbReference>
<dbReference type="InterPro" id="IPR050792">
    <property type="entry name" value="ADP-ribosylglycohydrolase"/>
</dbReference>
<keyword evidence="4" id="KW-1185">Reference proteome</keyword>
<evidence type="ECO:0000313" key="3">
    <source>
        <dbReference type="EMBL" id="MBK0330681.1"/>
    </source>
</evidence>
<dbReference type="InterPro" id="IPR005502">
    <property type="entry name" value="Ribosyl_crysJ1"/>
</dbReference>
<gene>
    <name evidence="3" type="ORF">I8D64_04630</name>
</gene>
<comment type="similarity">
    <text evidence="1">Belongs to the ADP-ribosylglycohydrolase family.</text>
</comment>
<comment type="caution">
    <text evidence="3">The sequence shown here is derived from an EMBL/GenBank/DDBJ whole genome shotgun (WGS) entry which is preliminary data.</text>
</comment>
<dbReference type="Proteomes" id="UP000612352">
    <property type="component" value="Unassembled WGS sequence"/>
</dbReference>
<dbReference type="PANTHER" id="PTHR16222:SF24">
    <property type="entry name" value="ADP-RIBOSYLHYDROLASE ARH3"/>
    <property type="match status" value="1"/>
</dbReference>
<evidence type="ECO:0000313" key="4">
    <source>
        <dbReference type="Proteomes" id="UP000612352"/>
    </source>
</evidence>
<sequence length="363" mass="39109">MVVWKHVLVTRDQPCDDARTSDGDVLERAIGAVVAAAAGDALGAPYEFQGPIAPSEDVGMIGGGVLEWGEAEWTDDTSMAIVVLEAAAATPGTHDLRTASALDQIAREWYAWSMGTPDIGALTSTVMRRAADVARSAGHSMPHASDLQQAAEDAHRDLPRVAGNAALMRSHASVLPYLFSSDEDTEDAIRTICRLTHVHPDAVEACVLWGFAVRHAILSGEIDVRVALDRLPEDRRDLWRERIEEAESARPVDFPRNGWVVAAFQAAWSAVHSVLPLPEDRFARRAALVDALTSAVRAGYDTDTVACITGALAGAALGPKAVPPEWRREMFGWPGYEVAELESLVERVVAPAEHRRCPSDATG</sequence>
<keyword evidence="2" id="KW-0378">Hydrolase</keyword>
<name>A0ABS1B7T1_9MICO</name>
<protein>
    <submittedName>
        <fullName evidence="3">ADP-ribosylglycohydrolase family protein</fullName>
    </submittedName>
</protein>
<accession>A0ABS1B7T1</accession>
<proteinExistence type="inferred from homology"/>
<dbReference type="Pfam" id="PF03747">
    <property type="entry name" value="ADP_ribosyl_GH"/>
    <property type="match status" value="1"/>
</dbReference>
<dbReference type="InterPro" id="IPR036705">
    <property type="entry name" value="Ribosyl_crysJ1_sf"/>
</dbReference>
<dbReference type="SUPFAM" id="SSF101478">
    <property type="entry name" value="ADP-ribosylglycohydrolase"/>
    <property type="match status" value="1"/>
</dbReference>
<evidence type="ECO:0000256" key="1">
    <source>
        <dbReference type="ARBA" id="ARBA00010702"/>
    </source>
</evidence>
<dbReference type="EMBL" id="JAEDAJ010000002">
    <property type="protein sequence ID" value="MBK0330681.1"/>
    <property type="molecule type" value="Genomic_DNA"/>
</dbReference>
<reference evidence="3 4" key="1">
    <citation type="submission" date="2020-12" db="EMBL/GenBank/DDBJ databases">
        <title>Brachybacterium sp. MASK1Z-5, whole genome shotgun sequence.</title>
        <authorList>
            <person name="Tuo L."/>
        </authorList>
    </citation>
    <scope>NUCLEOTIDE SEQUENCE [LARGE SCALE GENOMIC DNA]</scope>
    <source>
        <strain evidence="3 4">MASK1Z-5</strain>
    </source>
</reference>
<organism evidence="3 4">
    <name type="scientific">Brachybacterium halotolerans</name>
    <dbReference type="NCBI Taxonomy" id="2795215"/>
    <lineage>
        <taxon>Bacteria</taxon>
        <taxon>Bacillati</taxon>
        <taxon>Actinomycetota</taxon>
        <taxon>Actinomycetes</taxon>
        <taxon>Micrococcales</taxon>
        <taxon>Dermabacteraceae</taxon>
        <taxon>Brachybacterium</taxon>
    </lineage>
</organism>
<dbReference type="PANTHER" id="PTHR16222">
    <property type="entry name" value="ADP-RIBOSYLGLYCOHYDROLASE"/>
    <property type="match status" value="1"/>
</dbReference>